<keyword evidence="1" id="KW-0472">Membrane</keyword>
<dbReference type="Proteomes" id="UP000470404">
    <property type="component" value="Unassembled WGS sequence"/>
</dbReference>
<evidence type="ECO:0000313" key="5">
    <source>
        <dbReference type="Proteomes" id="UP000470404"/>
    </source>
</evidence>
<feature type="transmembrane region" description="Helical" evidence="1">
    <location>
        <begin position="101"/>
        <end position="123"/>
    </location>
</feature>
<evidence type="ECO:0000313" key="3">
    <source>
        <dbReference type="EMBL" id="SFO29443.1"/>
    </source>
</evidence>
<gene>
    <name evidence="2" type="ORF">G3I59_16480</name>
    <name evidence="3" type="ORF">SAMN05421854_1011376</name>
</gene>
<feature type="transmembrane region" description="Helical" evidence="1">
    <location>
        <begin position="129"/>
        <end position="151"/>
    </location>
</feature>
<protein>
    <recommendedName>
        <fullName evidence="6">DUF1453 domain-containing protein</fullName>
    </recommendedName>
</protein>
<accession>A0A1I5G0P6</accession>
<sequence length="172" mass="18414">MNLGPLTIVLYAAIAALVLYRVVYRQWRGTLLSRKRLLTLPFILTAIGVFSAATALQSATATEYALLAGDVVILGLLGVLRSSTSVLSAREGTTFVKGTPLTLMLWFATIGVRVAFSFIGAALGVSNTVTSSTIMLTIGVSIGVQNAFTYYRIQKRGLPLSEQTPTSINARR</sequence>
<evidence type="ECO:0000313" key="2">
    <source>
        <dbReference type="EMBL" id="NEC57140.1"/>
    </source>
</evidence>
<dbReference type="AlphaFoldDB" id="A0A1I5G0P6"/>
<proteinExistence type="predicted"/>
<keyword evidence="5" id="KW-1185">Reference proteome</keyword>
<dbReference type="RefSeq" id="WP_067577185.1">
    <property type="nucleotide sequence ID" value="NZ_FOWC01000001.1"/>
</dbReference>
<dbReference type="Proteomes" id="UP000199137">
    <property type="component" value="Unassembled WGS sequence"/>
</dbReference>
<feature type="transmembrane region" description="Helical" evidence="1">
    <location>
        <begin position="36"/>
        <end position="56"/>
    </location>
</feature>
<keyword evidence="1" id="KW-1133">Transmembrane helix</keyword>
<reference evidence="2 5" key="2">
    <citation type="submission" date="2020-01" db="EMBL/GenBank/DDBJ databases">
        <title>Insect and environment-associated Actinomycetes.</title>
        <authorList>
            <person name="Currrie C."/>
            <person name="Chevrette M."/>
            <person name="Carlson C."/>
            <person name="Stubbendieck R."/>
            <person name="Wendt-Pienkowski E."/>
        </authorList>
    </citation>
    <scope>NUCLEOTIDE SEQUENCE [LARGE SCALE GENOMIC DNA]</scope>
    <source>
        <strain evidence="2 5">SID8386</strain>
    </source>
</reference>
<dbReference type="EMBL" id="JAAGNC010000081">
    <property type="protein sequence ID" value="NEC57140.1"/>
    <property type="molecule type" value="Genomic_DNA"/>
</dbReference>
<reference evidence="3 4" key="1">
    <citation type="submission" date="2016-10" db="EMBL/GenBank/DDBJ databases">
        <authorList>
            <person name="de Groot N.N."/>
        </authorList>
    </citation>
    <scope>NUCLEOTIDE SEQUENCE [LARGE SCALE GENOMIC DNA]</scope>
    <source>
        <strain evidence="3 4">DSM 44637</strain>
    </source>
</reference>
<evidence type="ECO:0000256" key="1">
    <source>
        <dbReference type="SAM" id="Phobius"/>
    </source>
</evidence>
<evidence type="ECO:0008006" key="6">
    <source>
        <dbReference type="Google" id="ProtNLM"/>
    </source>
</evidence>
<feature type="transmembrane region" description="Helical" evidence="1">
    <location>
        <begin position="62"/>
        <end position="80"/>
    </location>
</feature>
<dbReference type="EMBL" id="FOWC01000001">
    <property type="protein sequence ID" value="SFO29443.1"/>
    <property type="molecule type" value="Genomic_DNA"/>
</dbReference>
<name>A0A1I5G0P6_9PSEU</name>
<evidence type="ECO:0000313" key="4">
    <source>
        <dbReference type="Proteomes" id="UP000199137"/>
    </source>
</evidence>
<dbReference type="OrthoDB" id="3694610at2"/>
<organism evidence="3 4">
    <name type="scientific">Amycolatopsis rubida</name>
    <dbReference type="NCBI Taxonomy" id="112413"/>
    <lineage>
        <taxon>Bacteria</taxon>
        <taxon>Bacillati</taxon>
        <taxon>Actinomycetota</taxon>
        <taxon>Actinomycetes</taxon>
        <taxon>Pseudonocardiales</taxon>
        <taxon>Pseudonocardiaceae</taxon>
        <taxon>Amycolatopsis</taxon>
    </lineage>
</organism>
<keyword evidence="1" id="KW-0812">Transmembrane</keyword>
<feature type="transmembrane region" description="Helical" evidence="1">
    <location>
        <begin position="6"/>
        <end position="24"/>
    </location>
</feature>